<dbReference type="PROSITE" id="PS50850">
    <property type="entry name" value="MFS"/>
    <property type="match status" value="1"/>
</dbReference>
<evidence type="ECO:0000313" key="11">
    <source>
        <dbReference type="EMBL" id="QKX62810.1"/>
    </source>
</evidence>
<evidence type="ECO:0000256" key="5">
    <source>
        <dbReference type="ARBA" id="ARBA00022989"/>
    </source>
</evidence>
<dbReference type="GO" id="GO:0005366">
    <property type="term" value="F:myo-inositol:proton symporter activity"/>
    <property type="evidence" value="ECO:0007669"/>
    <property type="project" value="TreeGrafter"/>
</dbReference>
<evidence type="ECO:0000313" key="12">
    <source>
        <dbReference type="Proteomes" id="UP000509510"/>
    </source>
</evidence>
<feature type="transmembrane region" description="Helical" evidence="9">
    <location>
        <begin position="78"/>
        <end position="98"/>
    </location>
</feature>
<dbReference type="RefSeq" id="XP_035348984.1">
    <property type="nucleotide sequence ID" value="XM_035493091.1"/>
</dbReference>
<keyword evidence="5 9" id="KW-1133">Transmembrane helix</keyword>
<proteinExistence type="inferred from homology"/>
<dbReference type="SUPFAM" id="SSF103473">
    <property type="entry name" value="MFS general substrate transporter"/>
    <property type="match status" value="1"/>
</dbReference>
<feature type="transmembrane region" description="Helical" evidence="9">
    <location>
        <begin position="172"/>
        <end position="189"/>
    </location>
</feature>
<dbReference type="InterPro" id="IPR020846">
    <property type="entry name" value="MFS_dom"/>
</dbReference>
<evidence type="ECO:0000259" key="10">
    <source>
        <dbReference type="PROSITE" id="PS50850"/>
    </source>
</evidence>
<dbReference type="InterPro" id="IPR005828">
    <property type="entry name" value="MFS_sugar_transport-like"/>
</dbReference>
<evidence type="ECO:0000256" key="7">
    <source>
        <dbReference type="ARBA" id="ARBA00049119"/>
    </source>
</evidence>
<sequence>MDQKEQSQHIESSGLGAFDLDALDTIENTRSSKFAWLVSLTAGIGGLLFGYDTGIISAILIYLDDDLGVALNSNQKELITSITSGGAFIGSVMAGLVADKYGRKAPIFSGCFLFIAGAIIPATSYSIVQMTVGRAIVGLGVGSAAMVVPLYIAEVAPAKYRGRMMSLDNMSITGGQLISYGIGAAFASVDNGWRYMAGLGAVPAIALCCMLPFCPESPRQLVYHNKPEQAAKVIALIYPNGTDQQVRDKVQHLTFHVENSKALNEELSLWVQFKQLYIVPANFRACFAASGLMAISQLGGFNSLMYYSSTIFALVGFNDPVGTGAIIAATNFVFTWVNLMVVDRYGRRRILLSTMWGMAVALILAAVFFSYIPISHDLTVESNTVGWQADLVLVCMVVYVAFYATGVGNIAWLSSEFYPLEVRAMGTMMLTMSCWGANIIVASTYLTQMENTTPSGAYGFYAGVCFFGWIGVYFFYPEVKGMTLEDIREVFQHGFGVKYARNLQREMKQRRHENVAA</sequence>
<dbReference type="PANTHER" id="PTHR48020">
    <property type="entry name" value="PROTON MYO-INOSITOL COTRANSPORTER"/>
    <property type="match status" value="1"/>
</dbReference>
<dbReference type="Gene3D" id="1.20.1250.20">
    <property type="entry name" value="MFS general substrate transporter like domains"/>
    <property type="match status" value="1"/>
</dbReference>
<dbReference type="GeneID" id="55997456"/>
<comment type="subcellular location">
    <subcellularLocation>
        <location evidence="1">Membrane</location>
        <topology evidence="1">Multi-pass membrane protein</topology>
    </subcellularLocation>
</comment>
<comment type="similarity">
    <text evidence="2 8">Belongs to the major facilitator superfamily. Sugar transporter (TC 2.A.1.1) family.</text>
</comment>
<feature type="transmembrane region" description="Helical" evidence="9">
    <location>
        <begin position="391"/>
        <end position="412"/>
    </location>
</feature>
<dbReference type="AlphaFoldDB" id="A0A7H8R8S9"/>
<dbReference type="FunFam" id="1.20.1250.20:FF:000073">
    <property type="entry name" value="MFS myo-inositol transporter, putative"/>
    <property type="match status" value="1"/>
</dbReference>
<dbReference type="InterPro" id="IPR050814">
    <property type="entry name" value="Myo-inositol_Transporter"/>
</dbReference>
<evidence type="ECO:0000256" key="8">
    <source>
        <dbReference type="RuleBase" id="RU003346"/>
    </source>
</evidence>
<evidence type="ECO:0000256" key="3">
    <source>
        <dbReference type="ARBA" id="ARBA00022448"/>
    </source>
</evidence>
<protein>
    <recommendedName>
        <fullName evidence="10">Major facilitator superfamily (MFS) profile domain-containing protein</fullName>
    </recommendedName>
</protein>
<evidence type="ECO:0000256" key="6">
    <source>
        <dbReference type="ARBA" id="ARBA00023136"/>
    </source>
</evidence>
<dbReference type="PRINTS" id="PR00171">
    <property type="entry name" value="SUGRTRNSPORT"/>
</dbReference>
<accession>A0A7H8R8S9</accession>
<dbReference type="InterPro" id="IPR003663">
    <property type="entry name" value="Sugar/inositol_transpt"/>
</dbReference>
<keyword evidence="3 8" id="KW-0813">Transport</keyword>
<name>A0A7H8R8S9_TALRU</name>
<feature type="transmembrane region" description="Helical" evidence="9">
    <location>
        <begin position="321"/>
        <end position="339"/>
    </location>
</feature>
<dbReference type="NCBIfam" id="TIGR00879">
    <property type="entry name" value="SP"/>
    <property type="match status" value="1"/>
</dbReference>
<dbReference type="OrthoDB" id="6339427at2759"/>
<evidence type="ECO:0000256" key="4">
    <source>
        <dbReference type="ARBA" id="ARBA00022692"/>
    </source>
</evidence>
<feature type="transmembrane region" description="Helical" evidence="9">
    <location>
        <begin position="281"/>
        <end position="301"/>
    </location>
</feature>
<dbReference type="KEGG" id="trg:TRUGW13939_09975"/>
<keyword evidence="6 9" id="KW-0472">Membrane</keyword>
<dbReference type="InterPro" id="IPR036259">
    <property type="entry name" value="MFS_trans_sf"/>
</dbReference>
<keyword evidence="12" id="KW-1185">Reference proteome</keyword>
<organism evidence="11 12">
    <name type="scientific">Talaromyces rugulosus</name>
    <name type="common">Penicillium rugulosum</name>
    <dbReference type="NCBI Taxonomy" id="121627"/>
    <lineage>
        <taxon>Eukaryota</taxon>
        <taxon>Fungi</taxon>
        <taxon>Dikarya</taxon>
        <taxon>Ascomycota</taxon>
        <taxon>Pezizomycotina</taxon>
        <taxon>Eurotiomycetes</taxon>
        <taxon>Eurotiomycetidae</taxon>
        <taxon>Eurotiales</taxon>
        <taxon>Trichocomaceae</taxon>
        <taxon>Talaromyces</taxon>
        <taxon>Talaromyces sect. Islandici</taxon>
    </lineage>
</organism>
<dbReference type="GO" id="GO:1904679">
    <property type="term" value="P:myo-inositol import across plasma membrane"/>
    <property type="evidence" value="ECO:0007669"/>
    <property type="project" value="TreeGrafter"/>
</dbReference>
<dbReference type="PANTHER" id="PTHR48020:SF22">
    <property type="entry name" value="MAJOR FACILITATOR SUPERFAMILY (MFS) PROFILE DOMAIN-CONTAINING PROTEIN-RELATED"/>
    <property type="match status" value="1"/>
</dbReference>
<reference evidence="12" key="1">
    <citation type="submission" date="2020-06" db="EMBL/GenBank/DDBJ databases">
        <title>A chromosome-scale genome assembly of Talaromyces rugulosus W13939.</title>
        <authorList>
            <person name="Wang B."/>
            <person name="Guo L."/>
            <person name="Ye K."/>
            <person name="Wang L."/>
        </authorList>
    </citation>
    <scope>NUCLEOTIDE SEQUENCE [LARGE SCALE GENOMIC DNA]</scope>
    <source>
        <strain evidence="12">W13939</strain>
    </source>
</reference>
<feature type="transmembrane region" description="Helical" evidence="9">
    <location>
        <begin position="458"/>
        <end position="476"/>
    </location>
</feature>
<dbReference type="EMBL" id="CP055902">
    <property type="protein sequence ID" value="QKX62810.1"/>
    <property type="molecule type" value="Genomic_DNA"/>
</dbReference>
<feature type="transmembrane region" description="Helical" evidence="9">
    <location>
        <begin position="134"/>
        <end position="152"/>
    </location>
</feature>
<dbReference type="InterPro" id="IPR005829">
    <property type="entry name" value="Sugar_transporter_CS"/>
</dbReference>
<feature type="transmembrane region" description="Helical" evidence="9">
    <location>
        <begin position="105"/>
        <end position="128"/>
    </location>
</feature>
<gene>
    <name evidence="11" type="ORF">TRUGW13939_09975</name>
</gene>
<dbReference type="PROSITE" id="PS00217">
    <property type="entry name" value="SUGAR_TRANSPORT_2"/>
    <property type="match status" value="1"/>
</dbReference>
<evidence type="ECO:0000256" key="9">
    <source>
        <dbReference type="SAM" id="Phobius"/>
    </source>
</evidence>
<feature type="transmembrane region" description="Helical" evidence="9">
    <location>
        <begin position="195"/>
        <end position="214"/>
    </location>
</feature>
<feature type="transmembrane region" description="Helical" evidence="9">
    <location>
        <begin position="351"/>
        <end position="371"/>
    </location>
</feature>
<dbReference type="Pfam" id="PF00083">
    <property type="entry name" value="Sugar_tr"/>
    <property type="match status" value="1"/>
</dbReference>
<feature type="domain" description="Major facilitator superfamily (MFS) profile" evidence="10">
    <location>
        <begin position="38"/>
        <end position="480"/>
    </location>
</feature>
<evidence type="ECO:0000256" key="2">
    <source>
        <dbReference type="ARBA" id="ARBA00010992"/>
    </source>
</evidence>
<dbReference type="PROSITE" id="PS00216">
    <property type="entry name" value="SUGAR_TRANSPORT_1"/>
    <property type="match status" value="1"/>
</dbReference>
<comment type="catalytic activity">
    <reaction evidence="7">
        <text>myo-inositol(out) + H(+)(out) = myo-inositol(in) + H(+)(in)</text>
        <dbReference type="Rhea" id="RHEA:60364"/>
        <dbReference type="ChEBI" id="CHEBI:15378"/>
        <dbReference type="ChEBI" id="CHEBI:17268"/>
    </reaction>
</comment>
<keyword evidence="4 9" id="KW-0812">Transmembrane</keyword>
<dbReference type="Proteomes" id="UP000509510">
    <property type="component" value="Chromosome V"/>
</dbReference>
<dbReference type="GO" id="GO:0016020">
    <property type="term" value="C:membrane"/>
    <property type="evidence" value="ECO:0007669"/>
    <property type="project" value="UniProtKB-SubCell"/>
</dbReference>
<evidence type="ECO:0000256" key="1">
    <source>
        <dbReference type="ARBA" id="ARBA00004141"/>
    </source>
</evidence>
<feature type="transmembrane region" description="Helical" evidence="9">
    <location>
        <begin position="424"/>
        <end position="446"/>
    </location>
</feature>
<feature type="transmembrane region" description="Helical" evidence="9">
    <location>
        <begin position="34"/>
        <end position="63"/>
    </location>
</feature>